<gene>
    <name evidence="2" type="ORF">CBG59_11980</name>
</gene>
<name>A0A2C6C9N6_FUSNP</name>
<comment type="caution">
    <text evidence="2">The sequence shown here is derived from an EMBL/GenBank/DDBJ whole genome shotgun (WGS) entry which is preliminary data.</text>
</comment>
<evidence type="ECO:0000313" key="3">
    <source>
        <dbReference type="Proteomes" id="UP000221852"/>
    </source>
</evidence>
<dbReference type="InterPro" id="IPR027417">
    <property type="entry name" value="P-loop_NTPase"/>
</dbReference>
<dbReference type="GO" id="GO:0030488">
    <property type="term" value="P:tRNA methylation"/>
    <property type="evidence" value="ECO:0007669"/>
    <property type="project" value="TreeGrafter"/>
</dbReference>
<dbReference type="EMBL" id="NIRQ01000001">
    <property type="protein sequence ID" value="PHI14668.1"/>
    <property type="molecule type" value="Genomic_DNA"/>
</dbReference>
<dbReference type="GO" id="GO:0005525">
    <property type="term" value="F:GTP binding"/>
    <property type="evidence" value="ECO:0007669"/>
    <property type="project" value="InterPro"/>
</dbReference>
<dbReference type="InterPro" id="IPR006073">
    <property type="entry name" value="GTP-bd"/>
</dbReference>
<protein>
    <submittedName>
        <fullName evidence="2">GTP-binding protein</fullName>
    </submittedName>
</protein>
<dbReference type="Gene3D" id="3.40.50.300">
    <property type="entry name" value="P-loop containing nucleotide triphosphate hydrolases"/>
    <property type="match status" value="1"/>
</dbReference>
<dbReference type="PANTHER" id="PTHR42714">
    <property type="entry name" value="TRNA MODIFICATION GTPASE GTPBP3"/>
    <property type="match status" value="1"/>
</dbReference>
<reference evidence="2 3" key="1">
    <citation type="submission" date="2017-06" db="EMBL/GenBank/DDBJ databases">
        <title>Draft genome sequence of Fusobacterium nucleatum subsp. polymorphum KCOM 1330 (=ChDC F330).</title>
        <authorList>
            <person name="Kook J.-K."/>
            <person name="Park S.-N."/>
            <person name="Lim Y.K."/>
            <person name="Roh H."/>
        </authorList>
    </citation>
    <scope>NUCLEOTIDE SEQUENCE [LARGE SCALE GENOMIC DNA]</scope>
    <source>
        <strain evidence="3">KCOM 1330 (ChDC F330)</strain>
    </source>
</reference>
<proteinExistence type="predicted"/>
<evidence type="ECO:0000313" key="2">
    <source>
        <dbReference type="EMBL" id="PHI14668.1"/>
    </source>
</evidence>
<accession>A0A2C6C9N6</accession>
<dbReference type="Pfam" id="PF01926">
    <property type="entry name" value="MMR_HSR1"/>
    <property type="match status" value="1"/>
</dbReference>
<dbReference type="SUPFAM" id="SSF52540">
    <property type="entry name" value="P-loop containing nucleoside triphosphate hydrolases"/>
    <property type="match status" value="1"/>
</dbReference>
<dbReference type="AlphaFoldDB" id="A0A2C6C9N6"/>
<organism evidence="2 3">
    <name type="scientific">Fusobacterium nucleatum subsp. polymorphum</name>
    <name type="common">Fusobacterium polymorphum</name>
    <dbReference type="NCBI Taxonomy" id="76857"/>
    <lineage>
        <taxon>Bacteria</taxon>
        <taxon>Fusobacteriati</taxon>
        <taxon>Fusobacteriota</taxon>
        <taxon>Fusobacteriia</taxon>
        <taxon>Fusobacteriales</taxon>
        <taxon>Fusobacteriaceae</taxon>
        <taxon>Fusobacterium</taxon>
    </lineage>
</organism>
<sequence length="323" mass="35707">MEENIDKTDINETEKNELKKNFLHLKEQKLNLMITGATGAGKSSTINALFNMEVAKVGVTSDPETMEINNYTLGNLVLWDTPGLGDGKEADAKHTKNIINKLLEKDEKGNLLIDLVLVILDGSSRDLGTSYELINNVIIPNLGEDKNRILIAINQADIAMKGRYWNYEENKPEPELVEFLDEKVKSVHERIKEGTGLDITPIYYSAGFKEEGSSQEKPYNLSKLLYYIIKLTPKNKRLPYIENINKNPAMWEDDDNLINYKKDIISELSNAVEEGIIKGSNIGGTIGELILGEKGKTVGKIAGAAAGAVTGLIVGGLKIIFNL</sequence>
<dbReference type="GO" id="GO:0005737">
    <property type="term" value="C:cytoplasm"/>
    <property type="evidence" value="ECO:0007669"/>
    <property type="project" value="TreeGrafter"/>
</dbReference>
<dbReference type="Proteomes" id="UP000221852">
    <property type="component" value="Unassembled WGS sequence"/>
</dbReference>
<dbReference type="GO" id="GO:0002098">
    <property type="term" value="P:tRNA wobble uridine modification"/>
    <property type="evidence" value="ECO:0007669"/>
    <property type="project" value="TreeGrafter"/>
</dbReference>
<evidence type="ECO:0000259" key="1">
    <source>
        <dbReference type="Pfam" id="PF01926"/>
    </source>
</evidence>
<feature type="domain" description="G" evidence="1">
    <location>
        <begin position="32"/>
        <end position="154"/>
    </location>
</feature>
<dbReference type="PANTHER" id="PTHR42714:SF6">
    <property type="entry name" value="TRANSLATION INITIATION FACTOR IF-2"/>
    <property type="match status" value="1"/>
</dbReference>